<keyword evidence="1" id="KW-0175">Coiled coil</keyword>
<feature type="coiled-coil region" evidence="1">
    <location>
        <begin position="263"/>
        <end position="290"/>
    </location>
</feature>
<evidence type="ECO:0000259" key="2">
    <source>
        <dbReference type="PROSITE" id="PS51035"/>
    </source>
</evidence>
<comment type="caution">
    <text evidence="3">The sequence shown here is derived from an EMBL/GenBank/DDBJ whole genome shotgun (WGS) entry which is preliminary data.</text>
</comment>
<sequence length="293" mass="31571">MMFHPAFHPHDATFGASPYDAFYSPQRPFVRSDYARAQREAALREADRRASVRAQHELAARQQELARRQAQAKQRKKLLRLAHAAATRIAAVYRGHLGRRCACEAITAREAAAARGVSSALTEIELAVGQVEREHAPTTEKEARVASELLMRQLLRLDELDMPAGAEGARAHRRALVRALNERIEQLDALADRLGAAAIPLPPSPPTTDDFADQSSACEAGGACAMDADVAMHDVAERPDGRALIASASAMPDGTPGAEQLGLAILRSAVADLERQNAELRALLAAARAESGR</sequence>
<accession>A0A8J5XQ54</accession>
<dbReference type="InterPro" id="IPR036533">
    <property type="entry name" value="BAG_dom_sf"/>
</dbReference>
<dbReference type="Gene3D" id="1.20.58.120">
    <property type="entry name" value="BAG domain"/>
    <property type="match status" value="1"/>
</dbReference>
<dbReference type="PROSITE" id="PS51035">
    <property type="entry name" value="BAG"/>
    <property type="match status" value="1"/>
</dbReference>
<gene>
    <name evidence="3" type="ORF">KFE25_002033</name>
</gene>
<dbReference type="EMBL" id="JAGTXO010000008">
    <property type="protein sequence ID" value="KAG8466277.1"/>
    <property type="molecule type" value="Genomic_DNA"/>
</dbReference>
<dbReference type="Proteomes" id="UP000751190">
    <property type="component" value="Unassembled WGS sequence"/>
</dbReference>
<reference evidence="3" key="1">
    <citation type="submission" date="2021-05" db="EMBL/GenBank/DDBJ databases">
        <title>The genome of the haptophyte Pavlova lutheri (Diacronema luteri, Pavlovales) - a model for lipid biosynthesis in eukaryotic algae.</title>
        <authorList>
            <person name="Hulatt C.J."/>
            <person name="Posewitz M.C."/>
        </authorList>
    </citation>
    <scope>NUCLEOTIDE SEQUENCE</scope>
    <source>
        <strain evidence="3">NIVA-4/92</strain>
    </source>
</reference>
<dbReference type="InterPro" id="IPR003103">
    <property type="entry name" value="BAG_domain"/>
</dbReference>
<keyword evidence="4" id="KW-1185">Reference proteome</keyword>
<name>A0A8J5XQ54_DIALT</name>
<dbReference type="Pfam" id="PF02179">
    <property type="entry name" value="BAG"/>
    <property type="match status" value="1"/>
</dbReference>
<dbReference type="PROSITE" id="PS50096">
    <property type="entry name" value="IQ"/>
    <property type="match status" value="1"/>
</dbReference>
<evidence type="ECO:0000256" key="1">
    <source>
        <dbReference type="SAM" id="Coils"/>
    </source>
</evidence>
<feature type="domain" description="BAG" evidence="2">
    <location>
        <begin position="139"/>
        <end position="191"/>
    </location>
</feature>
<dbReference type="GO" id="GO:0051087">
    <property type="term" value="F:protein-folding chaperone binding"/>
    <property type="evidence" value="ECO:0007669"/>
    <property type="project" value="InterPro"/>
</dbReference>
<proteinExistence type="predicted"/>
<evidence type="ECO:0000313" key="3">
    <source>
        <dbReference type="EMBL" id="KAG8466277.1"/>
    </source>
</evidence>
<organism evidence="3 4">
    <name type="scientific">Diacronema lutheri</name>
    <name type="common">Unicellular marine alga</name>
    <name type="synonym">Monochrysis lutheri</name>
    <dbReference type="NCBI Taxonomy" id="2081491"/>
    <lineage>
        <taxon>Eukaryota</taxon>
        <taxon>Haptista</taxon>
        <taxon>Haptophyta</taxon>
        <taxon>Pavlovophyceae</taxon>
        <taxon>Pavlovales</taxon>
        <taxon>Pavlovaceae</taxon>
        <taxon>Diacronema</taxon>
    </lineage>
</organism>
<evidence type="ECO:0000313" key="4">
    <source>
        <dbReference type="Proteomes" id="UP000751190"/>
    </source>
</evidence>
<dbReference type="SUPFAM" id="SSF63491">
    <property type="entry name" value="BAG domain"/>
    <property type="match status" value="1"/>
</dbReference>
<protein>
    <recommendedName>
        <fullName evidence="2">BAG domain-containing protein</fullName>
    </recommendedName>
</protein>
<dbReference type="AlphaFoldDB" id="A0A8J5XQ54"/>